<feature type="transmembrane region" description="Helical" evidence="8">
    <location>
        <begin position="242"/>
        <end position="262"/>
    </location>
</feature>
<dbReference type="EMBL" id="CP003642">
    <property type="protein sequence ID" value="AFZ26295.1"/>
    <property type="molecule type" value="Genomic_DNA"/>
</dbReference>
<keyword evidence="2" id="KW-1003">Cell membrane</keyword>
<keyword evidence="6 8" id="KW-1133">Transmembrane helix</keyword>
<keyword evidence="5" id="KW-0573">Peptidoglycan synthesis</keyword>
<evidence type="ECO:0000256" key="7">
    <source>
        <dbReference type="ARBA" id="ARBA00023136"/>
    </source>
</evidence>
<name>K9X103_9NOST</name>
<evidence type="ECO:0000256" key="3">
    <source>
        <dbReference type="ARBA" id="ARBA00022692"/>
    </source>
</evidence>
<dbReference type="eggNOG" id="COG0728">
    <property type="taxonomic scope" value="Bacteria"/>
</dbReference>
<feature type="transmembrane region" description="Helical" evidence="8">
    <location>
        <begin position="60"/>
        <end position="84"/>
    </location>
</feature>
<dbReference type="PRINTS" id="PR01806">
    <property type="entry name" value="VIRFACTRMVIN"/>
</dbReference>
<keyword evidence="3 8" id="KW-0812">Transmembrane</keyword>
<evidence type="ECO:0000256" key="8">
    <source>
        <dbReference type="SAM" id="Phobius"/>
    </source>
</evidence>
<evidence type="ECO:0000313" key="9">
    <source>
        <dbReference type="EMBL" id="AFZ26295.1"/>
    </source>
</evidence>
<gene>
    <name evidence="9" type="ORF">Cylst_4195</name>
</gene>
<sequence>MLLQKISKIWKYLTQGSVNRQILGASIIVGSLTLFVKSAGVIKELIVAWKFGTGDNIDAFLIALLVPSFIINVVAGSFHAILIPKYIQVQEQEGKKASQRLFSGVTIWALGLLVITTILMLVTAPFYLPLIATGFDQQKLELTFHLLYVIAPIISLNGITVIFSAVLNAGEHFALAAITPMVTSGITIIFLLGFESYGSSTLVAGLICGAVVEIAVLAAGLKHQGISIRPKWYGFNPHLLQVISQYMPTVAGSFLMCSAGLVDKSMAAMLSPGSVAALSYSDRLVTLPIFLITTALNTVVVPYFSKMVTNNDWAGIRHTLKHYLQLIFLVTVPLTGVLITFSEPITRLLLQRGSFTASDTQIVAQIQNLYALQIPFYVSAVFIVKLIISLQKNHILMWGSGLNLIVNITANLFFMHFLGIKGIALSTSCVYLTSFCFLLFFAFKYLKQIELNQESKSV</sequence>
<dbReference type="Proteomes" id="UP000010475">
    <property type="component" value="Chromosome"/>
</dbReference>
<dbReference type="PATRIC" id="fig|56107.3.peg.4600"/>
<dbReference type="STRING" id="56107.Cylst_4195"/>
<reference evidence="9 10" key="1">
    <citation type="submission" date="2012-06" db="EMBL/GenBank/DDBJ databases">
        <title>Finished chromosome of genome of Cylindrospermum stagnale PCC 7417.</title>
        <authorList>
            <consortium name="US DOE Joint Genome Institute"/>
            <person name="Gugger M."/>
            <person name="Coursin T."/>
            <person name="Rippka R."/>
            <person name="Tandeau De Marsac N."/>
            <person name="Huntemann M."/>
            <person name="Wei C.-L."/>
            <person name="Han J."/>
            <person name="Detter J.C."/>
            <person name="Han C."/>
            <person name="Tapia R."/>
            <person name="Chen A."/>
            <person name="Kyrpides N."/>
            <person name="Mavromatis K."/>
            <person name="Markowitz V."/>
            <person name="Szeto E."/>
            <person name="Ivanova N."/>
            <person name="Pagani I."/>
            <person name="Pati A."/>
            <person name="Goodwin L."/>
            <person name="Nordberg H.P."/>
            <person name="Cantor M.N."/>
            <person name="Hua S.X."/>
            <person name="Woyke T."/>
            <person name="Kerfeld C.A."/>
        </authorList>
    </citation>
    <scope>NUCLEOTIDE SEQUENCE [LARGE SCALE GENOMIC DNA]</scope>
    <source>
        <strain evidence="9 10">PCC 7417</strain>
    </source>
</reference>
<comment type="subcellular location">
    <subcellularLocation>
        <location evidence="1">Cell membrane</location>
        <topology evidence="1">Multi-pass membrane protein</topology>
    </subcellularLocation>
</comment>
<feature type="transmembrane region" description="Helical" evidence="8">
    <location>
        <begin position="146"/>
        <end position="166"/>
    </location>
</feature>
<dbReference type="InterPro" id="IPR004268">
    <property type="entry name" value="MurJ"/>
</dbReference>
<dbReference type="GO" id="GO:0005886">
    <property type="term" value="C:plasma membrane"/>
    <property type="evidence" value="ECO:0007669"/>
    <property type="project" value="UniProtKB-SubCell"/>
</dbReference>
<dbReference type="GO" id="GO:0008360">
    <property type="term" value="P:regulation of cell shape"/>
    <property type="evidence" value="ECO:0007669"/>
    <property type="project" value="UniProtKB-KW"/>
</dbReference>
<feature type="transmembrane region" description="Helical" evidence="8">
    <location>
        <begin position="200"/>
        <end position="221"/>
    </location>
</feature>
<dbReference type="AlphaFoldDB" id="K9X103"/>
<protein>
    <submittedName>
        <fullName evidence="9">Integral membrane protein MviN</fullName>
    </submittedName>
</protein>
<dbReference type="PANTHER" id="PTHR47019:SF1">
    <property type="entry name" value="LIPID II FLIPPASE MURJ"/>
    <property type="match status" value="1"/>
</dbReference>
<evidence type="ECO:0000256" key="6">
    <source>
        <dbReference type="ARBA" id="ARBA00022989"/>
    </source>
</evidence>
<evidence type="ECO:0000256" key="5">
    <source>
        <dbReference type="ARBA" id="ARBA00022984"/>
    </source>
</evidence>
<dbReference type="OrthoDB" id="9804143at2"/>
<keyword evidence="10" id="KW-1185">Reference proteome</keyword>
<evidence type="ECO:0000256" key="4">
    <source>
        <dbReference type="ARBA" id="ARBA00022960"/>
    </source>
</evidence>
<feature type="transmembrane region" description="Helical" evidence="8">
    <location>
        <begin position="370"/>
        <end position="388"/>
    </location>
</feature>
<feature type="transmembrane region" description="Helical" evidence="8">
    <location>
        <begin position="105"/>
        <end position="126"/>
    </location>
</feature>
<dbReference type="GO" id="GO:0009252">
    <property type="term" value="P:peptidoglycan biosynthetic process"/>
    <property type="evidence" value="ECO:0007669"/>
    <property type="project" value="UniProtKB-KW"/>
</dbReference>
<dbReference type="Pfam" id="PF03023">
    <property type="entry name" value="MurJ"/>
    <property type="match status" value="1"/>
</dbReference>
<evidence type="ECO:0000256" key="1">
    <source>
        <dbReference type="ARBA" id="ARBA00004651"/>
    </source>
</evidence>
<proteinExistence type="predicted"/>
<feature type="transmembrane region" description="Helical" evidence="8">
    <location>
        <begin position="21"/>
        <end position="40"/>
    </location>
</feature>
<dbReference type="HOGENOM" id="CLU_006797_4_2_3"/>
<accession>K9X103</accession>
<evidence type="ECO:0000256" key="2">
    <source>
        <dbReference type="ARBA" id="ARBA00022475"/>
    </source>
</evidence>
<feature type="transmembrane region" description="Helical" evidence="8">
    <location>
        <begin position="423"/>
        <end position="446"/>
    </location>
</feature>
<feature type="transmembrane region" description="Helical" evidence="8">
    <location>
        <begin position="395"/>
        <end position="417"/>
    </location>
</feature>
<dbReference type="PANTHER" id="PTHR47019">
    <property type="entry name" value="LIPID II FLIPPASE MURJ"/>
    <property type="match status" value="1"/>
</dbReference>
<dbReference type="NCBIfam" id="TIGR01695">
    <property type="entry name" value="murJ_mviN"/>
    <property type="match status" value="1"/>
</dbReference>
<dbReference type="GO" id="GO:0034204">
    <property type="term" value="P:lipid translocation"/>
    <property type="evidence" value="ECO:0007669"/>
    <property type="project" value="TreeGrafter"/>
</dbReference>
<dbReference type="KEGG" id="csg:Cylst_4195"/>
<feature type="transmembrane region" description="Helical" evidence="8">
    <location>
        <begin position="326"/>
        <end position="350"/>
    </location>
</feature>
<organism evidence="9 10">
    <name type="scientific">Cylindrospermum stagnale PCC 7417</name>
    <dbReference type="NCBI Taxonomy" id="56107"/>
    <lineage>
        <taxon>Bacteria</taxon>
        <taxon>Bacillati</taxon>
        <taxon>Cyanobacteriota</taxon>
        <taxon>Cyanophyceae</taxon>
        <taxon>Nostocales</taxon>
        <taxon>Nostocaceae</taxon>
        <taxon>Cylindrospermum</taxon>
    </lineage>
</organism>
<evidence type="ECO:0000313" key="10">
    <source>
        <dbReference type="Proteomes" id="UP000010475"/>
    </source>
</evidence>
<keyword evidence="7 8" id="KW-0472">Membrane</keyword>
<feature type="transmembrane region" description="Helical" evidence="8">
    <location>
        <begin position="284"/>
        <end position="305"/>
    </location>
</feature>
<dbReference type="GO" id="GO:0015648">
    <property type="term" value="F:lipid-linked peptidoglycan transporter activity"/>
    <property type="evidence" value="ECO:0007669"/>
    <property type="project" value="TreeGrafter"/>
</dbReference>
<keyword evidence="4" id="KW-0133">Cell shape</keyword>
<dbReference type="RefSeq" id="WP_015209537.1">
    <property type="nucleotide sequence ID" value="NC_019757.1"/>
</dbReference>
<feature type="transmembrane region" description="Helical" evidence="8">
    <location>
        <begin position="173"/>
        <end position="194"/>
    </location>
</feature>
<dbReference type="InterPro" id="IPR051050">
    <property type="entry name" value="Lipid_II_flippase_MurJ/MviN"/>
</dbReference>